<evidence type="ECO:0000313" key="1">
    <source>
        <dbReference type="Proteomes" id="UP000050791"/>
    </source>
</evidence>
<proteinExistence type="predicted"/>
<accession>A0AA85BW63</accession>
<dbReference type="AlphaFoldDB" id="A0AA85BW63"/>
<reference evidence="2" key="1">
    <citation type="submission" date="2023-11" db="UniProtKB">
        <authorList>
            <consortium name="WormBaseParasite"/>
        </authorList>
    </citation>
    <scope>IDENTIFICATION</scope>
</reference>
<name>A0AA85BW63_9TREM</name>
<protein>
    <submittedName>
        <fullName evidence="2">Uncharacterized protein</fullName>
    </submittedName>
</protein>
<sequence length="66" mass="7366">MSDGQGHLGLVANNQGPRCLIVECRQTYILNVKGCSPKAYNSLINLGSMQLNYFIRYLITTLLSFL</sequence>
<dbReference type="Proteomes" id="UP000050791">
    <property type="component" value="Unassembled WGS sequence"/>
</dbReference>
<evidence type="ECO:0000313" key="2">
    <source>
        <dbReference type="WBParaSite" id="SMTH1_81010.1"/>
    </source>
</evidence>
<dbReference type="WBParaSite" id="SMTH1_81010.1">
    <property type="protein sequence ID" value="SMTH1_81010.1"/>
    <property type="gene ID" value="SMTH1_81010"/>
</dbReference>
<organism evidence="1 2">
    <name type="scientific">Schistosoma mattheei</name>
    <dbReference type="NCBI Taxonomy" id="31246"/>
    <lineage>
        <taxon>Eukaryota</taxon>
        <taxon>Metazoa</taxon>
        <taxon>Spiralia</taxon>
        <taxon>Lophotrochozoa</taxon>
        <taxon>Platyhelminthes</taxon>
        <taxon>Trematoda</taxon>
        <taxon>Digenea</taxon>
        <taxon>Strigeidida</taxon>
        <taxon>Schistosomatoidea</taxon>
        <taxon>Schistosomatidae</taxon>
        <taxon>Schistosoma</taxon>
    </lineage>
</organism>